<keyword evidence="1" id="KW-0812">Transmembrane</keyword>
<keyword evidence="1" id="KW-1133">Transmembrane helix</keyword>
<organism evidence="2 3">
    <name type="scientific">Mesorhizobium calcicola</name>
    <dbReference type="NCBI Taxonomy" id="1300310"/>
    <lineage>
        <taxon>Bacteria</taxon>
        <taxon>Pseudomonadati</taxon>
        <taxon>Pseudomonadota</taxon>
        <taxon>Alphaproteobacteria</taxon>
        <taxon>Hyphomicrobiales</taxon>
        <taxon>Phyllobacteriaceae</taxon>
        <taxon>Mesorhizobium</taxon>
    </lineage>
</organism>
<evidence type="ECO:0000256" key="1">
    <source>
        <dbReference type="SAM" id="Phobius"/>
    </source>
</evidence>
<comment type="caution">
    <text evidence="2">The sequence shown here is derived from an EMBL/GenBank/DDBJ whole genome shotgun (WGS) entry which is preliminary data.</text>
</comment>
<feature type="transmembrane region" description="Helical" evidence="1">
    <location>
        <begin position="87"/>
        <end position="106"/>
    </location>
</feature>
<feature type="non-terminal residue" evidence="2">
    <location>
        <position position="129"/>
    </location>
</feature>
<evidence type="ECO:0000313" key="3">
    <source>
        <dbReference type="Proteomes" id="UP001597349"/>
    </source>
</evidence>
<feature type="transmembrane region" description="Helical" evidence="1">
    <location>
        <begin position="12"/>
        <end position="33"/>
    </location>
</feature>
<gene>
    <name evidence="2" type="ORF">ACFSQT_35740</name>
</gene>
<keyword evidence="3" id="KW-1185">Reference proteome</keyword>
<feature type="transmembrane region" description="Helical" evidence="1">
    <location>
        <begin position="45"/>
        <end position="66"/>
    </location>
</feature>
<proteinExistence type="predicted"/>
<dbReference type="EMBL" id="JBHUGY010000072">
    <property type="protein sequence ID" value="MFD2058247.1"/>
    <property type="molecule type" value="Genomic_DNA"/>
</dbReference>
<sequence length="129" mass="13877">MSSTTGRHSATLAVFIVMMAVFMIANPTVLHHLDLYSSVLTTLPVALFVVVRAVFVVTCGEIDLSFPATMGFASWVLRAGRQAGYDPFLGIAAALVTGMLLGSWSARWSSMRAVVADRHARHECPAARP</sequence>
<dbReference type="Proteomes" id="UP001597349">
    <property type="component" value="Unassembled WGS sequence"/>
</dbReference>
<evidence type="ECO:0000313" key="2">
    <source>
        <dbReference type="EMBL" id="MFD2058247.1"/>
    </source>
</evidence>
<accession>A0ABW4WRY0</accession>
<name>A0ABW4WRY0_9HYPH</name>
<keyword evidence="1" id="KW-0472">Membrane</keyword>
<reference evidence="3" key="1">
    <citation type="journal article" date="2019" name="Int. J. Syst. Evol. Microbiol.">
        <title>The Global Catalogue of Microorganisms (GCM) 10K type strain sequencing project: providing services to taxonomists for standard genome sequencing and annotation.</title>
        <authorList>
            <consortium name="The Broad Institute Genomics Platform"/>
            <consortium name="The Broad Institute Genome Sequencing Center for Infectious Disease"/>
            <person name="Wu L."/>
            <person name="Ma J."/>
        </authorList>
    </citation>
    <scope>NUCLEOTIDE SEQUENCE [LARGE SCALE GENOMIC DNA]</scope>
    <source>
        <strain evidence="3">CGMCC 1.16226</strain>
    </source>
</reference>
<protein>
    <submittedName>
        <fullName evidence="2">Uncharacterized protein</fullName>
    </submittedName>
</protein>